<accession>A0A0M4KEF4</accession>
<dbReference type="RefSeq" id="WP_053946118.1">
    <property type="nucleotide sequence ID" value="NZ_CP012622.1"/>
</dbReference>
<name>A0A0M4KEF4_9MOLU</name>
<reference evidence="1 2" key="1">
    <citation type="journal article" date="2015" name="Genome Announc.">
        <title>Complete Genome Sequence of Spiroplasma cantharicola CC-1T (DSM 21588), a Bacterium Isolated from Soldier Beetle (Cantharis carolinus).</title>
        <authorList>
            <person name="Lo W.S."/>
            <person name="Liu P.Y."/>
            <person name="Kuo C.H."/>
        </authorList>
    </citation>
    <scope>NUCLEOTIDE SEQUENCE [LARGE SCALE GENOMIC DNA]</scope>
    <source>
        <strain evidence="1 2">CC-1</strain>
    </source>
</reference>
<sequence>MNKNWKKFNFEVNLTKLVEILEIIKSGKNILVDFESFNLSPEIKNFPLVFGYSQLEFNRISHFFY</sequence>
<evidence type="ECO:0000313" key="1">
    <source>
        <dbReference type="EMBL" id="ALD66357.1"/>
    </source>
</evidence>
<dbReference type="KEGG" id="scj:SCANT_v1c04510"/>
<organism evidence="1 2">
    <name type="scientific">Spiroplasma cantharicola</name>
    <dbReference type="NCBI Taxonomy" id="362837"/>
    <lineage>
        <taxon>Bacteria</taxon>
        <taxon>Bacillati</taxon>
        <taxon>Mycoplasmatota</taxon>
        <taxon>Mollicutes</taxon>
        <taxon>Entomoplasmatales</taxon>
        <taxon>Spiroplasmataceae</taxon>
        <taxon>Spiroplasma</taxon>
    </lineage>
</organism>
<gene>
    <name evidence="1" type="ORF">SCANT_v1c04510</name>
</gene>
<dbReference type="PATRIC" id="fig|362837.3.peg.458"/>
<dbReference type="EMBL" id="CP012622">
    <property type="protein sequence ID" value="ALD66357.1"/>
    <property type="molecule type" value="Genomic_DNA"/>
</dbReference>
<proteinExistence type="predicted"/>
<evidence type="ECO:0000313" key="2">
    <source>
        <dbReference type="Proteomes" id="UP000063919"/>
    </source>
</evidence>
<protein>
    <submittedName>
        <fullName evidence="1">Uncharacterized protein</fullName>
    </submittedName>
</protein>
<keyword evidence="2" id="KW-1185">Reference proteome</keyword>
<dbReference type="Proteomes" id="UP000063919">
    <property type="component" value="Chromosome"/>
</dbReference>
<dbReference type="AlphaFoldDB" id="A0A0M4KEF4"/>